<dbReference type="AlphaFoldDB" id="A0A2N9EZ17"/>
<proteinExistence type="predicted"/>
<gene>
    <name evidence="2" type="ORF">FSB_LOCUS7965</name>
</gene>
<sequence>MLCCFSLSLSLLLSAITEPLHYGGGNPKILNWWEPFTVSIIEVDVVVVGAEQDEGEAEIE</sequence>
<feature type="chain" id="PRO_5014789652" evidence="1">
    <location>
        <begin position="18"/>
        <end position="60"/>
    </location>
</feature>
<name>A0A2N9EZ17_FAGSY</name>
<evidence type="ECO:0000256" key="1">
    <source>
        <dbReference type="SAM" id="SignalP"/>
    </source>
</evidence>
<feature type="signal peptide" evidence="1">
    <location>
        <begin position="1"/>
        <end position="17"/>
    </location>
</feature>
<organism evidence="2">
    <name type="scientific">Fagus sylvatica</name>
    <name type="common">Beechnut</name>
    <dbReference type="NCBI Taxonomy" id="28930"/>
    <lineage>
        <taxon>Eukaryota</taxon>
        <taxon>Viridiplantae</taxon>
        <taxon>Streptophyta</taxon>
        <taxon>Embryophyta</taxon>
        <taxon>Tracheophyta</taxon>
        <taxon>Spermatophyta</taxon>
        <taxon>Magnoliopsida</taxon>
        <taxon>eudicotyledons</taxon>
        <taxon>Gunneridae</taxon>
        <taxon>Pentapetalae</taxon>
        <taxon>rosids</taxon>
        <taxon>fabids</taxon>
        <taxon>Fagales</taxon>
        <taxon>Fagaceae</taxon>
        <taxon>Fagus</taxon>
    </lineage>
</organism>
<reference evidence="2" key="1">
    <citation type="submission" date="2018-02" db="EMBL/GenBank/DDBJ databases">
        <authorList>
            <person name="Cohen D.B."/>
            <person name="Kent A.D."/>
        </authorList>
    </citation>
    <scope>NUCLEOTIDE SEQUENCE</scope>
</reference>
<dbReference type="EMBL" id="OIVN01000431">
    <property type="protein sequence ID" value="SPC80083.1"/>
    <property type="molecule type" value="Genomic_DNA"/>
</dbReference>
<accession>A0A2N9EZ17</accession>
<evidence type="ECO:0000313" key="2">
    <source>
        <dbReference type="EMBL" id="SPC80083.1"/>
    </source>
</evidence>
<keyword evidence="1" id="KW-0732">Signal</keyword>
<protein>
    <submittedName>
        <fullName evidence="2">Uncharacterized protein</fullName>
    </submittedName>
</protein>